<proteinExistence type="predicted"/>
<keyword evidence="3" id="KW-0862">Zinc</keyword>
<feature type="region of interest" description="Disordered" evidence="5">
    <location>
        <begin position="368"/>
        <end position="391"/>
    </location>
</feature>
<dbReference type="eggNOG" id="KOG1729">
    <property type="taxonomic scope" value="Eukaryota"/>
</dbReference>
<reference evidence="7" key="3">
    <citation type="submission" date="2015-02" db="UniProtKB">
        <authorList>
            <consortium name="EnsemblProtists"/>
        </authorList>
    </citation>
    <scope>IDENTIFICATION</scope>
    <source>
        <strain evidence="7">DAOM BR144</strain>
    </source>
</reference>
<keyword evidence="1" id="KW-0479">Metal-binding</keyword>
<evidence type="ECO:0000259" key="6">
    <source>
        <dbReference type="PROSITE" id="PS50178"/>
    </source>
</evidence>
<dbReference type="EnsemblProtists" id="PYU1_T009987">
    <property type="protein sequence ID" value="PYU1_T009987"/>
    <property type="gene ID" value="PYU1_G009969"/>
</dbReference>
<dbReference type="InterPro" id="IPR017455">
    <property type="entry name" value="Znf_FYVE-rel"/>
</dbReference>
<dbReference type="HOGENOM" id="CLU_361126_0_0_1"/>
<dbReference type="EMBL" id="GL376624">
    <property type="status" value="NOT_ANNOTATED_CDS"/>
    <property type="molecule type" value="Genomic_DNA"/>
</dbReference>
<dbReference type="InParanoid" id="K3WYD8"/>
<dbReference type="Gene3D" id="3.30.530.20">
    <property type="match status" value="1"/>
</dbReference>
<dbReference type="SMART" id="SM00064">
    <property type="entry name" value="FYVE"/>
    <property type="match status" value="1"/>
</dbReference>
<dbReference type="InterPro" id="IPR000306">
    <property type="entry name" value="Znf_FYVE"/>
</dbReference>
<protein>
    <recommendedName>
        <fullName evidence="6">FYVE-type domain-containing protein</fullName>
    </recommendedName>
</protein>
<dbReference type="GO" id="GO:0008270">
    <property type="term" value="F:zinc ion binding"/>
    <property type="evidence" value="ECO:0007669"/>
    <property type="project" value="UniProtKB-KW"/>
</dbReference>
<reference evidence="8" key="1">
    <citation type="journal article" date="2010" name="Genome Biol.">
        <title>Genome sequence of the necrotrophic plant pathogen Pythium ultimum reveals original pathogenicity mechanisms and effector repertoire.</title>
        <authorList>
            <person name="Levesque C.A."/>
            <person name="Brouwer H."/>
            <person name="Cano L."/>
            <person name="Hamilton J.P."/>
            <person name="Holt C."/>
            <person name="Huitema E."/>
            <person name="Raffaele S."/>
            <person name="Robideau G.P."/>
            <person name="Thines M."/>
            <person name="Win J."/>
            <person name="Zerillo M.M."/>
            <person name="Beakes G.W."/>
            <person name="Boore J.L."/>
            <person name="Busam D."/>
            <person name="Dumas B."/>
            <person name="Ferriera S."/>
            <person name="Fuerstenberg S.I."/>
            <person name="Gachon C.M."/>
            <person name="Gaulin E."/>
            <person name="Govers F."/>
            <person name="Grenville-Briggs L."/>
            <person name="Horner N."/>
            <person name="Hostetler J."/>
            <person name="Jiang R.H."/>
            <person name="Johnson J."/>
            <person name="Krajaejun T."/>
            <person name="Lin H."/>
            <person name="Meijer H.J."/>
            <person name="Moore B."/>
            <person name="Morris P."/>
            <person name="Phuntmart V."/>
            <person name="Puiu D."/>
            <person name="Shetty J."/>
            <person name="Stajich J.E."/>
            <person name="Tripathy S."/>
            <person name="Wawra S."/>
            <person name="van West P."/>
            <person name="Whitty B.R."/>
            <person name="Coutinho P.M."/>
            <person name="Henrissat B."/>
            <person name="Martin F."/>
            <person name="Thomas P.D."/>
            <person name="Tyler B.M."/>
            <person name="De Vries R.P."/>
            <person name="Kamoun S."/>
            <person name="Yandell M."/>
            <person name="Tisserat N."/>
            <person name="Buell C.R."/>
        </authorList>
    </citation>
    <scope>NUCLEOTIDE SEQUENCE</scope>
    <source>
        <strain evidence="8">DAOM:BR144</strain>
    </source>
</reference>
<dbReference type="InterPro" id="IPR011011">
    <property type="entry name" value="Znf_FYVE_PHD"/>
</dbReference>
<feature type="domain" description="FYVE-type" evidence="6">
    <location>
        <begin position="281"/>
        <end position="340"/>
    </location>
</feature>
<reference evidence="8" key="2">
    <citation type="submission" date="2010-04" db="EMBL/GenBank/DDBJ databases">
        <authorList>
            <person name="Buell R."/>
            <person name="Hamilton J."/>
            <person name="Hostetler J."/>
        </authorList>
    </citation>
    <scope>NUCLEOTIDE SEQUENCE [LARGE SCALE GENOMIC DNA]</scope>
    <source>
        <strain evidence="8">DAOM:BR144</strain>
    </source>
</reference>
<dbReference type="InterPro" id="IPR013083">
    <property type="entry name" value="Znf_RING/FYVE/PHD"/>
</dbReference>
<evidence type="ECO:0000256" key="4">
    <source>
        <dbReference type="PROSITE-ProRule" id="PRU00091"/>
    </source>
</evidence>
<feature type="region of interest" description="Disordered" evidence="5">
    <location>
        <begin position="659"/>
        <end position="689"/>
    </location>
</feature>
<keyword evidence="2 4" id="KW-0863">Zinc-finger</keyword>
<accession>K3WYD8</accession>
<dbReference type="SUPFAM" id="SSF57903">
    <property type="entry name" value="FYVE/PHD zinc finger"/>
    <property type="match status" value="1"/>
</dbReference>
<sequence length="689" mass="76270">MELPVRSDFFPQVRLTNEDKAKYLRTAEASVRALRRGLDEYDWQKVSDKEGVTYSKVQDRSSAGTCLAVCATIYTPGTISEVLEAIASPVTDDYRKAMQFIYKSRFVDGVALHTIAPSAAQNPQAFTTIKWAAFDDGKGLNNPKFPLGSDYCFLEHAGIQKDEPGTDSSNNSDESNAIFGFCIQESILREREVNSLAGYGLHRGEFHRTGIIILPTDRRDVVQVSSILQMRLLGSDSAANKAALEKLMLKRVASVGRIDLLLERRRLNKMQFVARDEWVADEARKSCAVCVKPFGIRRRHHCRNCGEVVCSACAPPREVDVANYGTALIRICTACVVTARSEHQQPLRGDGAVQDVFVYHIRSTLSSRTSTNSSHVTNEDHDQESDCECPPRKGTFRPHSMSSDSNFSIASEYQQQPFMAESSNQITYHIDDPSDQFNDGYGDYGRGSSLSSSNSSSYSFSDLNTFDDRFGSVALKHLAPAPLPLQKDSTSNSKLALYHPLVARSVYNPNKVVMTHLLTNGSNQDDEHEAKAMVMASGKRSSVEPTPDFEESLRNITADLSRATTYQGCNARFSGLQPEAGAFDLTSFTNDLVSYQNNSIVPVLARAITLKPASPLTSRAQQRFESVCSSPSNVHVDIDMFTSDSFSLICPDTLQRQQQERRSSVVQQDAGEQQQLRSAKRNVSIESST</sequence>
<dbReference type="InterPro" id="IPR023393">
    <property type="entry name" value="START-like_dom_sf"/>
</dbReference>
<dbReference type="PROSITE" id="PS50178">
    <property type="entry name" value="ZF_FYVE"/>
    <property type="match status" value="1"/>
</dbReference>
<dbReference type="PANTHER" id="PTHR43102">
    <property type="entry name" value="SLR1143 PROTEIN"/>
    <property type="match status" value="1"/>
</dbReference>
<organism evidence="7 8">
    <name type="scientific">Globisporangium ultimum (strain ATCC 200006 / CBS 805.95 / DAOM BR144)</name>
    <name type="common">Pythium ultimum</name>
    <dbReference type="NCBI Taxonomy" id="431595"/>
    <lineage>
        <taxon>Eukaryota</taxon>
        <taxon>Sar</taxon>
        <taxon>Stramenopiles</taxon>
        <taxon>Oomycota</taxon>
        <taxon>Peronosporomycetes</taxon>
        <taxon>Pythiales</taxon>
        <taxon>Pythiaceae</taxon>
        <taxon>Globisporangium</taxon>
    </lineage>
</organism>
<evidence type="ECO:0000313" key="8">
    <source>
        <dbReference type="Proteomes" id="UP000019132"/>
    </source>
</evidence>
<dbReference type="STRING" id="431595.K3WYD8"/>
<evidence type="ECO:0000256" key="2">
    <source>
        <dbReference type="ARBA" id="ARBA00022771"/>
    </source>
</evidence>
<dbReference type="Proteomes" id="UP000019132">
    <property type="component" value="Unassembled WGS sequence"/>
</dbReference>
<dbReference type="Gene3D" id="3.30.40.10">
    <property type="entry name" value="Zinc/RING finger domain, C3HC4 (zinc finger)"/>
    <property type="match status" value="1"/>
</dbReference>
<feature type="compositionally biased region" description="Low complexity" evidence="5">
    <location>
        <begin position="438"/>
        <end position="456"/>
    </location>
</feature>
<name>K3WYD8_GLOUD</name>
<dbReference type="AlphaFoldDB" id="K3WYD8"/>
<keyword evidence="8" id="KW-1185">Reference proteome</keyword>
<dbReference type="Pfam" id="PF01363">
    <property type="entry name" value="FYVE"/>
    <property type="match status" value="1"/>
</dbReference>
<evidence type="ECO:0000256" key="1">
    <source>
        <dbReference type="ARBA" id="ARBA00022723"/>
    </source>
</evidence>
<evidence type="ECO:0000313" key="7">
    <source>
        <dbReference type="EnsemblProtists" id="PYU1_T009987"/>
    </source>
</evidence>
<evidence type="ECO:0000256" key="3">
    <source>
        <dbReference type="ARBA" id="ARBA00022833"/>
    </source>
</evidence>
<dbReference type="VEuPathDB" id="FungiDB:PYU1_G009969"/>
<feature type="region of interest" description="Disordered" evidence="5">
    <location>
        <begin position="429"/>
        <end position="456"/>
    </location>
</feature>
<evidence type="ECO:0000256" key="5">
    <source>
        <dbReference type="SAM" id="MobiDB-lite"/>
    </source>
</evidence>
<dbReference type="PANTHER" id="PTHR43102:SF2">
    <property type="entry name" value="GAF DOMAIN-CONTAINING PROTEIN"/>
    <property type="match status" value="1"/>
</dbReference>